<feature type="transmembrane region" description="Helical" evidence="1">
    <location>
        <begin position="216"/>
        <end position="237"/>
    </location>
</feature>
<evidence type="ECO:0000256" key="1">
    <source>
        <dbReference type="SAM" id="Phobius"/>
    </source>
</evidence>
<keyword evidence="1" id="KW-1133">Transmembrane helix</keyword>
<feature type="transmembrane region" description="Helical" evidence="1">
    <location>
        <begin position="149"/>
        <end position="167"/>
    </location>
</feature>
<organism evidence="2">
    <name type="scientific">Sporolactobacillus sp. Y61</name>
    <dbReference type="NCBI Taxonomy" id="3160863"/>
    <lineage>
        <taxon>Bacteria</taxon>
        <taxon>Bacillati</taxon>
        <taxon>Bacillota</taxon>
        <taxon>Bacilli</taxon>
        <taxon>Bacillales</taxon>
        <taxon>Sporolactobacillaceae</taxon>
        <taxon>Sporolactobacillus</taxon>
    </lineage>
</organism>
<protein>
    <submittedName>
        <fullName evidence="2">Polymerase</fullName>
    </submittedName>
</protein>
<dbReference type="EMBL" id="CP159510">
    <property type="protein sequence ID" value="XCJ17925.1"/>
    <property type="molecule type" value="Genomic_DNA"/>
</dbReference>
<sequence length="481" mass="54555">MNEERLISARLKKPVRTTLVIISGLVIGTLSALLQFNLFLITSGIFLILVFIHWKNVNKFAYLLLIMIVFQNFFAIILSGLNRPFFVTLLISIKELYVYTCILLFSLLKKRDRSKKLNMINWISYTYLFCILFYFIWPDQPDLFVKGVSGRQLIMPVILYLFGYYVVSCKDKLLYFYIKISLLIVSFGFIETWVLGDKFWISLGIKSYMENKGMSLWAYGTQGLPGNFYTFDFSSFIGTSLRRMVSFIADPTLLGQFLVIPVLYSILGDFYKKSRIRKLFYMTFLTTGLVMTLSKGGLLSVAIGILFCLIFQKNRSSQLVGLFISYILFFFVLFIFSNYQKFASLPAHINGLVSNLAAIVRHPFGSGLGRSGNFANLYNERANSMNMNAGESYIGTMVGQTGLVVTALFLVFIALIISGLLKQYKEGHEKNSLILAGALSGTVMVSFLSESAISFISSGFIFVMAGAYLSERNVNIRRDYH</sequence>
<feature type="transmembrane region" description="Helical" evidence="1">
    <location>
        <begin position="393"/>
        <end position="421"/>
    </location>
</feature>
<accession>A0AAU8IIK6</accession>
<feature type="transmembrane region" description="Helical" evidence="1">
    <location>
        <begin position="279"/>
        <end position="307"/>
    </location>
</feature>
<feature type="transmembrane region" description="Helical" evidence="1">
    <location>
        <begin position="319"/>
        <end position="336"/>
    </location>
</feature>
<feature type="transmembrane region" description="Helical" evidence="1">
    <location>
        <begin position="244"/>
        <end position="267"/>
    </location>
</feature>
<dbReference type="AlphaFoldDB" id="A0AAU8IIK6"/>
<evidence type="ECO:0000313" key="2">
    <source>
        <dbReference type="EMBL" id="XCJ17925.1"/>
    </source>
</evidence>
<feature type="transmembrane region" description="Helical" evidence="1">
    <location>
        <begin position="119"/>
        <end position="137"/>
    </location>
</feature>
<keyword evidence="1" id="KW-0812">Transmembrane</keyword>
<feature type="transmembrane region" description="Helical" evidence="1">
    <location>
        <begin position="85"/>
        <end position="107"/>
    </location>
</feature>
<feature type="transmembrane region" description="Helical" evidence="1">
    <location>
        <begin position="60"/>
        <end position="79"/>
    </location>
</feature>
<feature type="transmembrane region" description="Helical" evidence="1">
    <location>
        <begin position="174"/>
        <end position="196"/>
    </location>
</feature>
<proteinExistence type="predicted"/>
<feature type="transmembrane region" description="Helical" evidence="1">
    <location>
        <begin position="433"/>
        <end position="449"/>
    </location>
</feature>
<reference evidence="2" key="1">
    <citation type="submission" date="2024-06" db="EMBL/GenBank/DDBJ databases">
        <authorList>
            <person name="Fan A."/>
            <person name="Zhang F.Y."/>
            <person name="Zhang L."/>
        </authorList>
    </citation>
    <scope>NUCLEOTIDE SEQUENCE</scope>
    <source>
        <strain evidence="2">Y61</strain>
    </source>
</reference>
<dbReference type="RefSeq" id="WP_353949010.1">
    <property type="nucleotide sequence ID" value="NZ_CP159510.1"/>
</dbReference>
<name>A0AAU8IIK6_9BACL</name>
<keyword evidence="1" id="KW-0472">Membrane</keyword>
<feature type="transmembrane region" description="Helical" evidence="1">
    <location>
        <begin position="455"/>
        <end position="471"/>
    </location>
</feature>
<feature type="transmembrane region" description="Helical" evidence="1">
    <location>
        <begin position="20"/>
        <end position="53"/>
    </location>
</feature>
<gene>
    <name evidence="2" type="ORF">ABNN70_05505</name>
</gene>